<dbReference type="RefSeq" id="WP_272011114.1">
    <property type="nucleotide sequence ID" value="NZ_JAQNDN010000028.1"/>
</dbReference>
<evidence type="ECO:0000313" key="4">
    <source>
        <dbReference type="Proteomes" id="UP001217838"/>
    </source>
</evidence>
<evidence type="ECO:0000259" key="2">
    <source>
        <dbReference type="Pfam" id="PF00850"/>
    </source>
</evidence>
<dbReference type="SUPFAM" id="SSF52768">
    <property type="entry name" value="Arginase/deacetylase"/>
    <property type="match status" value="1"/>
</dbReference>
<accession>A0ABT5BPQ6</accession>
<dbReference type="EMBL" id="JAQNDN010000028">
    <property type="protein sequence ID" value="MDC0675708.1"/>
    <property type="molecule type" value="Genomic_DNA"/>
</dbReference>
<dbReference type="InterPro" id="IPR023696">
    <property type="entry name" value="Ureohydrolase_dom_sf"/>
</dbReference>
<sequence>MSFRVPVYFSPDYVLARHEFDTTRKASWVYESLAAAPIAGVEVRAPEPLTAAELGEVHDPEYVEAVRCGEPRELAESQGFAWDPALWKMVRASNGGAVAAARAALVEGTAGSLSSGLHHARRRHGAGSCTFNGLALAARAGLQAGAGGVLVLDLDAHCGGGTHSLLADDPRVWHVDVSVDDYDAYEASERWTLDLVRRADDYLPTVQERLAALEGAAPRFSLCIYNAGMDLHERSGDGALAGITAEVLAARERLVFEWCRRRGTAVAFVLAGGYISATLDRAELVGLHRLTLAAACG</sequence>
<protein>
    <recommendedName>
        <fullName evidence="2">Histone deacetylase domain-containing protein</fullName>
    </recommendedName>
</protein>
<evidence type="ECO:0000313" key="3">
    <source>
        <dbReference type="EMBL" id="MDC0675708.1"/>
    </source>
</evidence>
<comment type="caution">
    <text evidence="3">The sequence shown here is derived from an EMBL/GenBank/DDBJ whole genome shotgun (WGS) entry which is preliminary data.</text>
</comment>
<keyword evidence="4" id="KW-1185">Reference proteome</keyword>
<dbReference type="InterPro" id="IPR000286">
    <property type="entry name" value="HDACs"/>
</dbReference>
<dbReference type="Gene3D" id="3.40.800.20">
    <property type="entry name" value="Histone deacetylase domain"/>
    <property type="match status" value="1"/>
</dbReference>
<feature type="domain" description="Histone deacetylase" evidence="2">
    <location>
        <begin position="24"/>
        <end position="281"/>
    </location>
</feature>
<organism evidence="3 4">
    <name type="scientific">Nannocystis radixulma</name>
    <dbReference type="NCBI Taxonomy" id="2995305"/>
    <lineage>
        <taxon>Bacteria</taxon>
        <taxon>Pseudomonadati</taxon>
        <taxon>Myxococcota</taxon>
        <taxon>Polyangia</taxon>
        <taxon>Nannocystales</taxon>
        <taxon>Nannocystaceae</taxon>
        <taxon>Nannocystis</taxon>
    </lineage>
</organism>
<dbReference type="InterPro" id="IPR023801">
    <property type="entry name" value="His_deacetylse_dom"/>
</dbReference>
<name>A0ABT5BPQ6_9BACT</name>
<dbReference type="Proteomes" id="UP001217838">
    <property type="component" value="Unassembled WGS sequence"/>
</dbReference>
<dbReference type="PANTHER" id="PTHR10625:SF19">
    <property type="entry name" value="HISTONE DEACETYLASE 12"/>
    <property type="match status" value="1"/>
</dbReference>
<evidence type="ECO:0000256" key="1">
    <source>
        <dbReference type="ARBA" id="ARBA00005947"/>
    </source>
</evidence>
<dbReference type="Pfam" id="PF00850">
    <property type="entry name" value="Hist_deacetyl"/>
    <property type="match status" value="1"/>
</dbReference>
<dbReference type="PRINTS" id="PR01270">
    <property type="entry name" value="HDASUPER"/>
</dbReference>
<reference evidence="3 4" key="1">
    <citation type="submission" date="2022-11" db="EMBL/GenBank/DDBJ databases">
        <title>Minimal conservation of predation-associated metabolite biosynthetic gene clusters underscores biosynthetic potential of Myxococcota including descriptions for ten novel species: Archangium lansinium sp. nov., Myxococcus landrumus sp. nov., Nannocystis bai.</title>
        <authorList>
            <person name="Ahearne A."/>
            <person name="Stevens C."/>
            <person name="Dowd S."/>
        </authorList>
    </citation>
    <scope>NUCLEOTIDE SEQUENCE [LARGE SCALE GENOMIC DNA]</scope>
    <source>
        <strain evidence="3 4">NCELM</strain>
    </source>
</reference>
<dbReference type="PANTHER" id="PTHR10625">
    <property type="entry name" value="HISTONE DEACETYLASE HDAC1-RELATED"/>
    <property type="match status" value="1"/>
</dbReference>
<dbReference type="InterPro" id="IPR037138">
    <property type="entry name" value="His_deacetylse_dom_sf"/>
</dbReference>
<comment type="similarity">
    <text evidence="1">Belongs to the histone deacetylase family.</text>
</comment>
<proteinExistence type="inferred from homology"/>
<gene>
    <name evidence="3" type="ORF">POL58_48720</name>
</gene>